<comment type="caution">
    <text evidence="2">The sequence shown here is derived from an EMBL/GenBank/DDBJ whole genome shotgun (WGS) entry which is preliminary data.</text>
</comment>
<reference evidence="2 3" key="1">
    <citation type="journal article" date="2021" name="Elife">
        <title>Chloroplast acquisition without the gene transfer in kleptoplastic sea slugs, Plakobranchus ocellatus.</title>
        <authorList>
            <person name="Maeda T."/>
            <person name="Takahashi S."/>
            <person name="Yoshida T."/>
            <person name="Shimamura S."/>
            <person name="Takaki Y."/>
            <person name="Nagai Y."/>
            <person name="Toyoda A."/>
            <person name="Suzuki Y."/>
            <person name="Arimoto A."/>
            <person name="Ishii H."/>
            <person name="Satoh N."/>
            <person name="Nishiyama T."/>
            <person name="Hasebe M."/>
            <person name="Maruyama T."/>
            <person name="Minagawa J."/>
            <person name="Obokata J."/>
            <person name="Shigenobu S."/>
        </authorList>
    </citation>
    <scope>NUCLEOTIDE SEQUENCE [LARGE SCALE GENOMIC DNA]</scope>
</reference>
<dbReference type="Proteomes" id="UP000762676">
    <property type="component" value="Unassembled WGS sequence"/>
</dbReference>
<evidence type="ECO:0000313" key="3">
    <source>
        <dbReference type="Proteomes" id="UP000762676"/>
    </source>
</evidence>
<dbReference type="InterPro" id="IPR032707">
    <property type="entry name" value="MYCBPAP"/>
</dbReference>
<accession>A0AAV4IQ28</accession>
<evidence type="ECO:0000313" key="2">
    <source>
        <dbReference type="EMBL" id="GFS12678.1"/>
    </source>
</evidence>
<dbReference type="Pfam" id="PF14646">
    <property type="entry name" value="MYCBPAP"/>
    <property type="match status" value="1"/>
</dbReference>
<gene>
    <name evidence="2" type="ORF">ElyMa_006703600</name>
</gene>
<dbReference type="AlphaFoldDB" id="A0AAV4IQ28"/>
<proteinExistence type="predicted"/>
<protein>
    <submittedName>
        <fullName evidence="2">MYCBP-associated protein</fullName>
    </submittedName>
</protein>
<feature type="region of interest" description="Disordered" evidence="1">
    <location>
        <begin position="131"/>
        <end position="151"/>
    </location>
</feature>
<evidence type="ECO:0000256" key="1">
    <source>
        <dbReference type="SAM" id="MobiDB-lite"/>
    </source>
</evidence>
<name>A0AAV4IQ28_9GAST</name>
<dbReference type="PANTHER" id="PTHR48421:SF1">
    <property type="entry name" value="MYCBP-ASSOCIATED PROTEIN"/>
    <property type="match status" value="1"/>
</dbReference>
<sequence>MPRIEVGGKEKPITCREKCDTPPPQKPPILSIFAHGRQENERRGLVATMSRRDRGHNVITEWIGTPHITDVIMRQLGVAPADAYSVKRREQEQLSYGLYKEHDNSSQFVPVFPALAVVGVAYTREEPIVKLSPKSQPSAPPKDQQTVSGGPNRREIQLTEHSASHLALDGMDISDRFQLDRDKGVVLYFGDHRLSWQRADAPKGQRPCIVEIGGTAEYGQSAVSSTTMRNAGTVVIRYNWIRLEHNDPFELGRYTNLRFAFDSWGGVILPGEIHRVPCLYKANDYGYFSEDWRLVTEPMLEGGNPIILRLWGITRQHKNSHLGRKKIEEHLRSLITRSVAAHRVQKIVDHLPLKEVPLKDTRFPLVHLGPDLFHLKNPSLHYKSASVYRLSKMVEMFDSINQWIPDSQHDGLSEMSSTSALSSILSEQDLAVGISAATDPLAVHSNGDNAGDDDPTTIRSASADGFSCKYRFTLLGSVHHSDKFKGTYDEFDSASGLSEDVNLTTLERIEFLKRKFKKISNLDHPILEGHGHAQIQASQRHSSHGAFEHAEKLEHDRPKTVRPEPSVSRIGYVNLVDPNFSVNALKKQILDAHTIEIQEAAFQIFSEEVAKLSFRPHLPKENWKHVVGYTYLCNALDCFSDFAENLRASESRKENAGRVWPRFELHIFQSDGPMCTTAPQISALEFFMDQCWKKNPREVFMRERYQDQYYSRLYTRMYELLSDFLDTMDDLWTAKTELRMAHEELGFTRITNIPRGANIEDYLHTPLPPAWIKMAQKMDSVIAQNKHRIYLASKMEAQARVSTAIALDKSGR</sequence>
<feature type="compositionally biased region" description="Polar residues" evidence="1">
    <location>
        <begin position="133"/>
        <end position="149"/>
    </location>
</feature>
<dbReference type="PANTHER" id="PTHR48421">
    <property type="entry name" value="MYCBP-ASSOCIATED PROTEIN"/>
    <property type="match status" value="1"/>
</dbReference>
<organism evidence="2 3">
    <name type="scientific">Elysia marginata</name>
    <dbReference type="NCBI Taxonomy" id="1093978"/>
    <lineage>
        <taxon>Eukaryota</taxon>
        <taxon>Metazoa</taxon>
        <taxon>Spiralia</taxon>
        <taxon>Lophotrochozoa</taxon>
        <taxon>Mollusca</taxon>
        <taxon>Gastropoda</taxon>
        <taxon>Heterobranchia</taxon>
        <taxon>Euthyneura</taxon>
        <taxon>Panpulmonata</taxon>
        <taxon>Sacoglossa</taxon>
        <taxon>Placobranchoidea</taxon>
        <taxon>Plakobranchidae</taxon>
        <taxon>Elysia</taxon>
    </lineage>
</organism>
<keyword evidence="3" id="KW-1185">Reference proteome</keyword>
<dbReference type="EMBL" id="BMAT01013416">
    <property type="protein sequence ID" value="GFS12678.1"/>
    <property type="molecule type" value="Genomic_DNA"/>
</dbReference>